<evidence type="ECO:0000313" key="1">
    <source>
        <dbReference type="EMBL" id="ELY47334.1"/>
    </source>
</evidence>
<dbReference type="STRING" id="1230460.C495_03712"/>
<dbReference type="EMBL" id="AOHX01000026">
    <property type="protein sequence ID" value="ELY47334.1"/>
    <property type="molecule type" value="Genomic_DNA"/>
</dbReference>
<dbReference type="RefSeq" id="WP_008160136.1">
    <property type="nucleotide sequence ID" value="NZ_AOHX01000026.1"/>
</dbReference>
<reference evidence="1 2" key="1">
    <citation type="journal article" date="2014" name="PLoS Genet.">
        <title>Phylogenetically driven sequencing of extremely halophilic archaea reveals strategies for static and dynamic osmo-response.</title>
        <authorList>
            <person name="Becker E.A."/>
            <person name="Seitzer P.M."/>
            <person name="Tritt A."/>
            <person name="Larsen D."/>
            <person name="Krusor M."/>
            <person name="Yao A.I."/>
            <person name="Wu D."/>
            <person name="Madern D."/>
            <person name="Eisen J.A."/>
            <person name="Darling A.E."/>
            <person name="Facciotti M.T."/>
        </authorList>
    </citation>
    <scope>NUCLEOTIDE SEQUENCE [LARGE SCALE GENOMIC DNA]</scope>
    <source>
        <strain evidence="1 2">JCM 14089</strain>
    </source>
</reference>
<dbReference type="AlphaFoldDB" id="L9WCZ3"/>
<gene>
    <name evidence="1" type="ORF">C495_03712</name>
</gene>
<protein>
    <submittedName>
        <fullName evidence="1">Uncharacterized protein</fullName>
    </submittedName>
</protein>
<dbReference type="OrthoDB" id="385749at2157"/>
<evidence type="ECO:0000313" key="2">
    <source>
        <dbReference type="Proteomes" id="UP000011661"/>
    </source>
</evidence>
<sequence>MKQSYYITKDGDLNRRISTGDMRELLVTRGTDPEDLKDPYLRWLTEELYTQKGVILVSVYDEEIQHLGVAFRSERHAEGYTLEFMAEQGFKTTQAGSQSYAYENGEYYNNAYAEFRPDDKSLIRCHDHMSISVS</sequence>
<organism evidence="1 2">
    <name type="scientific">Natronorubrum sulfidifaciens JCM 14089</name>
    <dbReference type="NCBI Taxonomy" id="1230460"/>
    <lineage>
        <taxon>Archaea</taxon>
        <taxon>Methanobacteriati</taxon>
        <taxon>Methanobacteriota</taxon>
        <taxon>Stenosarchaea group</taxon>
        <taxon>Halobacteria</taxon>
        <taxon>Halobacteriales</taxon>
        <taxon>Natrialbaceae</taxon>
        <taxon>Natronorubrum</taxon>
    </lineage>
</organism>
<proteinExistence type="predicted"/>
<dbReference type="PATRIC" id="fig|1230460.4.peg.744"/>
<keyword evidence="2" id="KW-1185">Reference proteome</keyword>
<name>L9WCZ3_9EURY</name>
<comment type="caution">
    <text evidence="1">The sequence shown here is derived from an EMBL/GenBank/DDBJ whole genome shotgun (WGS) entry which is preliminary data.</text>
</comment>
<dbReference type="Proteomes" id="UP000011661">
    <property type="component" value="Unassembled WGS sequence"/>
</dbReference>
<accession>L9WCZ3</accession>